<proteinExistence type="predicted"/>
<evidence type="ECO:0000313" key="3">
    <source>
        <dbReference type="Proteomes" id="UP000207598"/>
    </source>
</evidence>
<feature type="chain" id="PRO_5013031560" description="Gram-negative bacterial tonB protein" evidence="1">
    <location>
        <begin position="28"/>
        <end position="157"/>
    </location>
</feature>
<dbReference type="RefSeq" id="WP_094020912.1">
    <property type="nucleotide sequence ID" value="NZ_FXYF01000005.1"/>
</dbReference>
<keyword evidence="3" id="KW-1185">Reference proteome</keyword>
<dbReference type="EMBL" id="FXYF01000005">
    <property type="protein sequence ID" value="SMX40210.1"/>
    <property type="molecule type" value="Genomic_DNA"/>
</dbReference>
<dbReference type="AlphaFoldDB" id="A0A238KBI4"/>
<dbReference type="OrthoDB" id="7161229at2"/>
<evidence type="ECO:0008006" key="4">
    <source>
        <dbReference type="Google" id="ProtNLM"/>
    </source>
</evidence>
<feature type="signal peptide" evidence="1">
    <location>
        <begin position="1"/>
        <end position="27"/>
    </location>
</feature>
<sequence>MTGLGRMPGLAARALSLVAALGVTQSAADSASEAQLRMALAQPGAGGDEEALPDWAAAFQRAVQTCWQVDPSTAAGKLVVTVGFDLDPDGRVMAQSLSLLHASEGAKADVQSAYDSARRAVLRCQAVAGGGYDLPSEQYVRWKRVEMTFDPAPFRLR</sequence>
<dbReference type="Proteomes" id="UP000207598">
    <property type="component" value="Unassembled WGS sequence"/>
</dbReference>
<name>A0A238KBI4_9RHOB</name>
<dbReference type="SUPFAM" id="SSF74653">
    <property type="entry name" value="TolA/TonB C-terminal domain"/>
    <property type="match status" value="1"/>
</dbReference>
<organism evidence="2 3">
    <name type="scientific">Maliponia aquimaris</name>
    <dbReference type="NCBI Taxonomy" id="1673631"/>
    <lineage>
        <taxon>Bacteria</taxon>
        <taxon>Pseudomonadati</taxon>
        <taxon>Pseudomonadota</taxon>
        <taxon>Alphaproteobacteria</taxon>
        <taxon>Rhodobacterales</taxon>
        <taxon>Paracoccaceae</taxon>
        <taxon>Maliponia</taxon>
    </lineage>
</organism>
<gene>
    <name evidence="2" type="ORF">MAA8898_02074</name>
</gene>
<keyword evidence="1" id="KW-0732">Signal</keyword>
<dbReference type="Gene3D" id="3.30.1150.10">
    <property type="match status" value="1"/>
</dbReference>
<evidence type="ECO:0000313" key="2">
    <source>
        <dbReference type="EMBL" id="SMX40210.1"/>
    </source>
</evidence>
<reference evidence="2 3" key="1">
    <citation type="submission" date="2017-05" db="EMBL/GenBank/DDBJ databases">
        <authorList>
            <person name="Song R."/>
            <person name="Chenine A.L."/>
            <person name="Ruprecht R.M."/>
        </authorList>
    </citation>
    <scope>NUCLEOTIDE SEQUENCE [LARGE SCALE GENOMIC DNA]</scope>
    <source>
        <strain evidence="2 3">CECT 8898</strain>
    </source>
</reference>
<protein>
    <recommendedName>
        <fullName evidence="4">Gram-negative bacterial tonB protein</fullName>
    </recommendedName>
</protein>
<accession>A0A238KBI4</accession>
<evidence type="ECO:0000256" key="1">
    <source>
        <dbReference type="SAM" id="SignalP"/>
    </source>
</evidence>